<evidence type="ECO:0000313" key="1">
    <source>
        <dbReference type="EMBL" id="CAG8519870.1"/>
    </source>
</evidence>
<comment type="caution">
    <text evidence="1">The sequence shown here is derived from an EMBL/GenBank/DDBJ whole genome shotgun (WGS) entry which is preliminary data.</text>
</comment>
<organism evidence="1 2">
    <name type="scientific">Dentiscutata erythropus</name>
    <dbReference type="NCBI Taxonomy" id="1348616"/>
    <lineage>
        <taxon>Eukaryota</taxon>
        <taxon>Fungi</taxon>
        <taxon>Fungi incertae sedis</taxon>
        <taxon>Mucoromycota</taxon>
        <taxon>Glomeromycotina</taxon>
        <taxon>Glomeromycetes</taxon>
        <taxon>Diversisporales</taxon>
        <taxon>Gigasporaceae</taxon>
        <taxon>Dentiscutata</taxon>
    </lineage>
</organism>
<sequence>MFLFFCRFVGDLRPNKNYIDGAILVYDVARYKSKIKIKELLLDEYSSYINNKIPIMIVATECKNKIREDLLEDKNFFGEEFLFNAISIKEKTSINIDKILKEIKDLNELTSPSNQFKLMMEHATQLYLCEIPNPINDMQRQVETSVLRDGIKGIKSFLSLVCI</sequence>
<dbReference type="AlphaFoldDB" id="A0A9N9FA61"/>
<proteinExistence type="predicted"/>
<dbReference type="OrthoDB" id="2422070at2759"/>
<reference evidence="1" key="1">
    <citation type="submission" date="2021-06" db="EMBL/GenBank/DDBJ databases">
        <authorList>
            <person name="Kallberg Y."/>
            <person name="Tangrot J."/>
            <person name="Rosling A."/>
        </authorList>
    </citation>
    <scope>NUCLEOTIDE SEQUENCE</scope>
    <source>
        <strain evidence="1">MA453B</strain>
    </source>
</reference>
<protein>
    <submittedName>
        <fullName evidence="1">5359_t:CDS:1</fullName>
    </submittedName>
</protein>
<keyword evidence="2" id="KW-1185">Reference proteome</keyword>
<dbReference type="Gene3D" id="3.40.50.300">
    <property type="entry name" value="P-loop containing nucleotide triphosphate hydrolases"/>
    <property type="match status" value="1"/>
</dbReference>
<dbReference type="Proteomes" id="UP000789405">
    <property type="component" value="Unassembled WGS sequence"/>
</dbReference>
<dbReference type="InterPro" id="IPR027417">
    <property type="entry name" value="P-loop_NTPase"/>
</dbReference>
<dbReference type="EMBL" id="CAJVPY010001387">
    <property type="protein sequence ID" value="CAG8519870.1"/>
    <property type="molecule type" value="Genomic_DNA"/>
</dbReference>
<name>A0A9N9FA61_9GLOM</name>
<evidence type="ECO:0000313" key="2">
    <source>
        <dbReference type="Proteomes" id="UP000789405"/>
    </source>
</evidence>
<dbReference type="SUPFAM" id="SSF52540">
    <property type="entry name" value="P-loop containing nucleoside triphosphate hydrolases"/>
    <property type="match status" value="1"/>
</dbReference>
<gene>
    <name evidence="1" type="ORF">DERYTH_LOCUS3815</name>
</gene>
<accession>A0A9N9FA61</accession>